<evidence type="ECO:0008006" key="3">
    <source>
        <dbReference type="Google" id="ProtNLM"/>
    </source>
</evidence>
<dbReference type="SUPFAM" id="SSF56112">
    <property type="entry name" value="Protein kinase-like (PK-like)"/>
    <property type="match status" value="1"/>
</dbReference>
<dbReference type="EMBL" id="QKWP01002713">
    <property type="protein sequence ID" value="RIB02383.1"/>
    <property type="molecule type" value="Genomic_DNA"/>
</dbReference>
<proteinExistence type="predicted"/>
<dbReference type="Proteomes" id="UP000266673">
    <property type="component" value="Unassembled WGS sequence"/>
</dbReference>
<comment type="caution">
    <text evidence="1">The sequence shown here is derived from an EMBL/GenBank/DDBJ whole genome shotgun (WGS) entry which is preliminary data.</text>
</comment>
<protein>
    <recommendedName>
        <fullName evidence="3">Serine-threonine/tyrosine-protein kinase catalytic domain-containing protein</fullName>
    </recommendedName>
</protein>
<keyword evidence="2" id="KW-1185">Reference proteome</keyword>
<dbReference type="OrthoDB" id="2396740at2759"/>
<organism evidence="1 2">
    <name type="scientific">Gigaspora rosea</name>
    <dbReference type="NCBI Taxonomy" id="44941"/>
    <lineage>
        <taxon>Eukaryota</taxon>
        <taxon>Fungi</taxon>
        <taxon>Fungi incertae sedis</taxon>
        <taxon>Mucoromycota</taxon>
        <taxon>Glomeromycotina</taxon>
        <taxon>Glomeromycetes</taxon>
        <taxon>Diversisporales</taxon>
        <taxon>Gigasporaceae</taxon>
        <taxon>Gigaspora</taxon>
    </lineage>
</organism>
<dbReference type="InterPro" id="IPR011009">
    <property type="entry name" value="Kinase-like_dom_sf"/>
</dbReference>
<dbReference type="AlphaFoldDB" id="A0A397U4P0"/>
<dbReference type="Gene3D" id="1.10.510.10">
    <property type="entry name" value="Transferase(Phosphotransferase) domain 1"/>
    <property type="match status" value="1"/>
</dbReference>
<gene>
    <name evidence="1" type="ORF">C2G38_2227974</name>
</gene>
<evidence type="ECO:0000313" key="2">
    <source>
        <dbReference type="Proteomes" id="UP000266673"/>
    </source>
</evidence>
<evidence type="ECO:0000313" key="1">
    <source>
        <dbReference type="EMBL" id="RIB02383.1"/>
    </source>
</evidence>
<name>A0A397U4P0_9GLOM</name>
<accession>A0A397U4P0</accession>
<sequence>MCEGLRPTILEDIMSYYMELLKKCWNKDLEERPSASEIYETITYWKSNKEILASFSKSDKEMIKYYAFDFNEDLIKEVYCPDRIISKFERLVTRNYTPAWFGDMSEVNIRNNISEKEKIQQCCIVNDADSPDEAAL</sequence>
<reference evidence="1 2" key="1">
    <citation type="submission" date="2018-06" db="EMBL/GenBank/DDBJ databases">
        <title>Comparative genomics reveals the genomic features of Rhizophagus irregularis, R. cerebriforme, R. diaphanum and Gigaspora rosea, and their symbiotic lifestyle signature.</title>
        <authorList>
            <person name="Morin E."/>
            <person name="San Clemente H."/>
            <person name="Chen E.C.H."/>
            <person name="De La Providencia I."/>
            <person name="Hainaut M."/>
            <person name="Kuo A."/>
            <person name="Kohler A."/>
            <person name="Murat C."/>
            <person name="Tang N."/>
            <person name="Roy S."/>
            <person name="Loubradou J."/>
            <person name="Henrissat B."/>
            <person name="Grigoriev I.V."/>
            <person name="Corradi N."/>
            <person name="Roux C."/>
            <person name="Martin F.M."/>
        </authorList>
    </citation>
    <scope>NUCLEOTIDE SEQUENCE [LARGE SCALE GENOMIC DNA]</scope>
    <source>
        <strain evidence="1 2">DAOM 194757</strain>
    </source>
</reference>